<comment type="caution">
    <text evidence="8">The sequence shown here is derived from an EMBL/GenBank/DDBJ whole genome shotgun (WGS) entry which is preliminary data.</text>
</comment>
<evidence type="ECO:0000256" key="2">
    <source>
        <dbReference type="ARBA" id="ARBA00022723"/>
    </source>
</evidence>
<dbReference type="InterPro" id="IPR036909">
    <property type="entry name" value="Cyt_c-like_dom_sf"/>
</dbReference>
<evidence type="ECO:0000256" key="4">
    <source>
        <dbReference type="PROSITE-ProRule" id="PRU00433"/>
    </source>
</evidence>
<reference evidence="8" key="1">
    <citation type="submission" date="2022-07" db="EMBL/GenBank/DDBJ databases">
        <authorList>
            <person name="Li W.-J."/>
            <person name="Deng Q.-Q."/>
        </authorList>
    </citation>
    <scope>NUCLEOTIDE SEQUENCE</scope>
    <source>
        <strain evidence="8">SYSU M60031</strain>
    </source>
</reference>
<feature type="compositionally biased region" description="Low complexity" evidence="5">
    <location>
        <begin position="34"/>
        <end position="54"/>
    </location>
</feature>
<name>A0AA41XCP6_9BACI</name>
<feature type="region of interest" description="Disordered" evidence="5">
    <location>
        <begin position="32"/>
        <end position="56"/>
    </location>
</feature>
<proteinExistence type="predicted"/>
<feature type="domain" description="Cytochrome c" evidence="7">
    <location>
        <begin position="51"/>
        <end position="137"/>
    </location>
</feature>
<keyword evidence="9" id="KW-1185">Reference proteome</keyword>
<dbReference type="PROSITE" id="PS51007">
    <property type="entry name" value="CYTC"/>
    <property type="match status" value="1"/>
</dbReference>
<evidence type="ECO:0000313" key="9">
    <source>
        <dbReference type="Proteomes" id="UP001156102"/>
    </source>
</evidence>
<dbReference type="RefSeq" id="WP_254760940.1">
    <property type="nucleotide sequence ID" value="NZ_JANCLT010000017.1"/>
</dbReference>
<evidence type="ECO:0000313" key="8">
    <source>
        <dbReference type="EMBL" id="MCP8971015.1"/>
    </source>
</evidence>
<evidence type="ECO:0000256" key="3">
    <source>
        <dbReference type="ARBA" id="ARBA00023004"/>
    </source>
</evidence>
<accession>A0AA41XCP6</accession>
<dbReference type="GO" id="GO:0046872">
    <property type="term" value="F:metal ion binding"/>
    <property type="evidence" value="ECO:0007669"/>
    <property type="project" value="UniProtKB-KW"/>
</dbReference>
<keyword evidence="1 4" id="KW-0349">Heme</keyword>
<dbReference type="Gene3D" id="1.10.760.10">
    <property type="entry name" value="Cytochrome c-like domain"/>
    <property type="match status" value="1"/>
</dbReference>
<keyword evidence="2 4" id="KW-0479">Metal-binding</keyword>
<keyword evidence="3 4" id="KW-0408">Iron</keyword>
<dbReference type="AlphaFoldDB" id="A0AA41XCP6"/>
<evidence type="ECO:0000259" key="7">
    <source>
        <dbReference type="PROSITE" id="PS51007"/>
    </source>
</evidence>
<sequence>MKQTVLILIVSILVGFGGGYLFYQGKASSAESRQTAAQPKAEAPAAETKQTTAQDGDSIFKKKQCLTCHAVSKLGLQGGTTGPDLSEAYKNVEGKHGKPIEEFLKAPTSAVMSGVMKGNPLTDDERAQILAALKQASEK</sequence>
<dbReference type="InterPro" id="IPR009056">
    <property type="entry name" value="Cyt_c-like_dom"/>
</dbReference>
<organism evidence="8 9">
    <name type="scientific">Ectobacillus ponti</name>
    <dbReference type="NCBI Taxonomy" id="2961894"/>
    <lineage>
        <taxon>Bacteria</taxon>
        <taxon>Bacillati</taxon>
        <taxon>Bacillota</taxon>
        <taxon>Bacilli</taxon>
        <taxon>Bacillales</taxon>
        <taxon>Bacillaceae</taxon>
        <taxon>Ectobacillus</taxon>
    </lineage>
</organism>
<dbReference type="EMBL" id="JANCLT010000017">
    <property type="protein sequence ID" value="MCP8971015.1"/>
    <property type="molecule type" value="Genomic_DNA"/>
</dbReference>
<feature type="transmembrane region" description="Helical" evidence="6">
    <location>
        <begin position="6"/>
        <end position="23"/>
    </location>
</feature>
<evidence type="ECO:0000256" key="6">
    <source>
        <dbReference type="SAM" id="Phobius"/>
    </source>
</evidence>
<dbReference type="GO" id="GO:0020037">
    <property type="term" value="F:heme binding"/>
    <property type="evidence" value="ECO:0007669"/>
    <property type="project" value="InterPro"/>
</dbReference>
<dbReference type="SUPFAM" id="SSF46626">
    <property type="entry name" value="Cytochrome c"/>
    <property type="match status" value="1"/>
</dbReference>
<dbReference type="Proteomes" id="UP001156102">
    <property type="component" value="Unassembled WGS sequence"/>
</dbReference>
<keyword evidence="6" id="KW-1133">Transmembrane helix</keyword>
<protein>
    <submittedName>
        <fullName evidence="8">C-type cytochrome</fullName>
    </submittedName>
</protein>
<keyword evidence="6" id="KW-0472">Membrane</keyword>
<keyword evidence="6" id="KW-0812">Transmembrane</keyword>
<evidence type="ECO:0000256" key="5">
    <source>
        <dbReference type="SAM" id="MobiDB-lite"/>
    </source>
</evidence>
<dbReference type="GO" id="GO:0009055">
    <property type="term" value="F:electron transfer activity"/>
    <property type="evidence" value="ECO:0007669"/>
    <property type="project" value="InterPro"/>
</dbReference>
<evidence type="ECO:0000256" key="1">
    <source>
        <dbReference type="ARBA" id="ARBA00022617"/>
    </source>
</evidence>
<dbReference type="Pfam" id="PF00034">
    <property type="entry name" value="Cytochrom_C"/>
    <property type="match status" value="1"/>
</dbReference>
<gene>
    <name evidence="8" type="ORF">NK662_21060</name>
</gene>